<gene>
    <name evidence="2" type="ORF">BJ986_002288</name>
</gene>
<keyword evidence="1" id="KW-1133">Transmembrane helix</keyword>
<evidence type="ECO:0000313" key="3">
    <source>
        <dbReference type="Proteomes" id="UP000573599"/>
    </source>
</evidence>
<sequence>MRIWLFRLLALVAALGWLVWPGFALIDLSVTWDPAWSRVLEAGLGIFVGGFLGVPLAVAAVRGRLTSSTRFVILTAILSAIVGATAGREPELWPGVALAAGELAVLEVVAWWSRRGAGNHSWAPGPVAPAAPLIAVTILGAGPLLAYANHMCALNREELPVADITANVDHYALQGGLALGLVILTLCAALLPEVRRYMGVTAAAGAFYLGLVSLAAHPIPGSLDPPWSLATMVWAVLVTVAVTMTRRATAPPGRTRPDARND</sequence>
<dbReference type="EMBL" id="JACCAB010000001">
    <property type="protein sequence ID" value="NYG07801.1"/>
    <property type="molecule type" value="Genomic_DNA"/>
</dbReference>
<evidence type="ECO:0000256" key="1">
    <source>
        <dbReference type="SAM" id="Phobius"/>
    </source>
</evidence>
<name>A0A852WJJ6_9MICO</name>
<dbReference type="Proteomes" id="UP000573599">
    <property type="component" value="Unassembled WGS sequence"/>
</dbReference>
<comment type="caution">
    <text evidence="2">The sequence shown here is derived from an EMBL/GenBank/DDBJ whole genome shotgun (WGS) entry which is preliminary data.</text>
</comment>
<feature type="transmembrane region" description="Helical" evidence="1">
    <location>
        <begin position="198"/>
        <end position="219"/>
    </location>
</feature>
<feature type="transmembrane region" description="Helical" evidence="1">
    <location>
        <begin position="68"/>
        <end position="86"/>
    </location>
</feature>
<organism evidence="2 3">
    <name type="scientific">Pedococcus badiiscoriae</name>
    <dbReference type="NCBI Taxonomy" id="642776"/>
    <lineage>
        <taxon>Bacteria</taxon>
        <taxon>Bacillati</taxon>
        <taxon>Actinomycetota</taxon>
        <taxon>Actinomycetes</taxon>
        <taxon>Micrococcales</taxon>
        <taxon>Intrasporangiaceae</taxon>
        <taxon>Pedococcus</taxon>
    </lineage>
</organism>
<feature type="transmembrane region" description="Helical" evidence="1">
    <location>
        <begin position="40"/>
        <end position="61"/>
    </location>
</feature>
<feature type="transmembrane region" description="Helical" evidence="1">
    <location>
        <begin position="92"/>
        <end position="112"/>
    </location>
</feature>
<evidence type="ECO:0000313" key="2">
    <source>
        <dbReference type="EMBL" id="NYG07801.1"/>
    </source>
</evidence>
<keyword evidence="1" id="KW-0812">Transmembrane</keyword>
<reference evidence="2 3" key="1">
    <citation type="submission" date="2020-07" db="EMBL/GenBank/DDBJ databases">
        <title>Sequencing the genomes of 1000 actinobacteria strains.</title>
        <authorList>
            <person name="Klenk H.-P."/>
        </authorList>
    </citation>
    <scope>NUCLEOTIDE SEQUENCE [LARGE SCALE GENOMIC DNA]</scope>
    <source>
        <strain evidence="2 3">DSM 23987</strain>
    </source>
</reference>
<proteinExistence type="predicted"/>
<feature type="transmembrane region" description="Helical" evidence="1">
    <location>
        <begin position="171"/>
        <end position="191"/>
    </location>
</feature>
<feature type="transmembrane region" description="Helical" evidence="1">
    <location>
        <begin position="133"/>
        <end position="151"/>
    </location>
</feature>
<dbReference type="RefSeq" id="WP_179422088.1">
    <property type="nucleotide sequence ID" value="NZ_JACCAB010000001.1"/>
</dbReference>
<dbReference type="AlphaFoldDB" id="A0A852WJJ6"/>
<feature type="transmembrane region" description="Helical" evidence="1">
    <location>
        <begin position="225"/>
        <end position="244"/>
    </location>
</feature>
<keyword evidence="3" id="KW-1185">Reference proteome</keyword>
<protein>
    <submittedName>
        <fullName evidence="2">Uncharacterized protein</fullName>
    </submittedName>
</protein>
<keyword evidence="1" id="KW-0472">Membrane</keyword>
<accession>A0A852WJJ6</accession>